<dbReference type="Proteomes" id="UP001500784">
    <property type="component" value="Unassembled WGS sequence"/>
</dbReference>
<protein>
    <submittedName>
        <fullName evidence="1">Uncharacterized protein</fullName>
    </submittedName>
</protein>
<evidence type="ECO:0000313" key="2">
    <source>
        <dbReference type="Proteomes" id="UP001500784"/>
    </source>
</evidence>
<dbReference type="EMBL" id="BAAALV010000001">
    <property type="protein sequence ID" value="GAA1903735.1"/>
    <property type="molecule type" value="Genomic_DNA"/>
</dbReference>
<name>A0ABP5A4W9_9MICC</name>
<sequence>MLEQDAAAWVAGEQSCGTKPAPVPLAVRSNNPGIAGVAWSMRAARLSGSRGFDLHLTQPAILLPGTSSPRRLRSPVRPVPLDCAYVDCTVSFGGSAGSNPMSLEEE</sequence>
<organism evidence="1 2">
    <name type="scientific">Arthrobacter gandavensis</name>
    <dbReference type="NCBI Taxonomy" id="169960"/>
    <lineage>
        <taxon>Bacteria</taxon>
        <taxon>Bacillati</taxon>
        <taxon>Actinomycetota</taxon>
        <taxon>Actinomycetes</taxon>
        <taxon>Micrococcales</taxon>
        <taxon>Micrococcaceae</taxon>
        <taxon>Arthrobacter</taxon>
    </lineage>
</organism>
<evidence type="ECO:0000313" key="1">
    <source>
        <dbReference type="EMBL" id="GAA1903735.1"/>
    </source>
</evidence>
<reference evidence="2" key="1">
    <citation type="journal article" date="2019" name="Int. J. Syst. Evol. Microbiol.">
        <title>The Global Catalogue of Microorganisms (GCM) 10K type strain sequencing project: providing services to taxonomists for standard genome sequencing and annotation.</title>
        <authorList>
            <consortium name="The Broad Institute Genomics Platform"/>
            <consortium name="The Broad Institute Genome Sequencing Center for Infectious Disease"/>
            <person name="Wu L."/>
            <person name="Ma J."/>
        </authorList>
    </citation>
    <scope>NUCLEOTIDE SEQUENCE [LARGE SCALE GENOMIC DNA]</scope>
    <source>
        <strain evidence="2">JCM 13316</strain>
    </source>
</reference>
<comment type="caution">
    <text evidence="1">The sequence shown here is derived from an EMBL/GenBank/DDBJ whole genome shotgun (WGS) entry which is preliminary data.</text>
</comment>
<accession>A0ABP5A4W9</accession>
<gene>
    <name evidence="1" type="ORF">GCM10009688_04770</name>
</gene>
<proteinExistence type="predicted"/>
<keyword evidence="2" id="KW-1185">Reference proteome</keyword>